<evidence type="ECO:0000256" key="1">
    <source>
        <dbReference type="SAM" id="MobiDB-lite"/>
    </source>
</evidence>
<evidence type="ECO:0000313" key="2">
    <source>
        <dbReference type="EMBL" id="KAK7086253.1"/>
    </source>
</evidence>
<reference evidence="2 3" key="1">
    <citation type="submission" date="2023-11" db="EMBL/GenBank/DDBJ databases">
        <title>Halocaridina rubra genome assembly.</title>
        <authorList>
            <person name="Smith C."/>
        </authorList>
    </citation>
    <scope>NUCLEOTIDE SEQUENCE [LARGE SCALE GENOMIC DNA]</scope>
    <source>
        <strain evidence="2">EP-1</strain>
        <tissue evidence="2">Whole</tissue>
    </source>
</reference>
<sequence length="72" mass="8427">METKIALLRKRCPHPKRKDLNYAGYKDGTSTNKGRDASLEDFGGREENGRLDVERVECRENMEEEEQKRENV</sequence>
<comment type="caution">
    <text evidence="2">The sequence shown here is derived from an EMBL/GenBank/DDBJ whole genome shotgun (WGS) entry which is preliminary data.</text>
</comment>
<name>A0AAN8XR88_HALRR</name>
<keyword evidence="3" id="KW-1185">Reference proteome</keyword>
<dbReference type="AlphaFoldDB" id="A0AAN8XR88"/>
<dbReference type="Proteomes" id="UP001381693">
    <property type="component" value="Unassembled WGS sequence"/>
</dbReference>
<gene>
    <name evidence="2" type="ORF">SK128_014068</name>
</gene>
<protein>
    <submittedName>
        <fullName evidence="2">Uncharacterized protein</fullName>
    </submittedName>
</protein>
<evidence type="ECO:0000313" key="3">
    <source>
        <dbReference type="Proteomes" id="UP001381693"/>
    </source>
</evidence>
<accession>A0AAN8XR88</accession>
<organism evidence="2 3">
    <name type="scientific">Halocaridina rubra</name>
    <name type="common">Hawaiian red shrimp</name>
    <dbReference type="NCBI Taxonomy" id="373956"/>
    <lineage>
        <taxon>Eukaryota</taxon>
        <taxon>Metazoa</taxon>
        <taxon>Ecdysozoa</taxon>
        <taxon>Arthropoda</taxon>
        <taxon>Crustacea</taxon>
        <taxon>Multicrustacea</taxon>
        <taxon>Malacostraca</taxon>
        <taxon>Eumalacostraca</taxon>
        <taxon>Eucarida</taxon>
        <taxon>Decapoda</taxon>
        <taxon>Pleocyemata</taxon>
        <taxon>Caridea</taxon>
        <taxon>Atyoidea</taxon>
        <taxon>Atyidae</taxon>
        <taxon>Halocaridina</taxon>
    </lineage>
</organism>
<feature type="compositionally biased region" description="Basic and acidic residues" evidence="1">
    <location>
        <begin position="33"/>
        <end position="44"/>
    </location>
</feature>
<feature type="region of interest" description="Disordered" evidence="1">
    <location>
        <begin position="16"/>
        <end position="44"/>
    </location>
</feature>
<dbReference type="EMBL" id="JAXCGZ010000277">
    <property type="protein sequence ID" value="KAK7086253.1"/>
    <property type="molecule type" value="Genomic_DNA"/>
</dbReference>
<proteinExistence type="predicted"/>